<keyword evidence="4" id="KW-1185">Reference proteome</keyword>
<evidence type="ECO:0000313" key="3">
    <source>
        <dbReference type="EMBL" id="KPM34589.1"/>
    </source>
</evidence>
<evidence type="ECO:0000256" key="1">
    <source>
        <dbReference type="SAM" id="MobiDB-lite"/>
    </source>
</evidence>
<feature type="domain" description="PD-(D/E)XK nuclease-like" evidence="2">
    <location>
        <begin position="125"/>
        <end position="329"/>
    </location>
</feature>
<organism evidence="3 4">
    <name type="scientific">Neonectria ditissima</name>
    <dbReference type="NCBI Taxonomy" id="78410"/>
    <lineage>
        <taxon>Eukaryota</taxon>
        <taxon>Fungi</taxon>
        <taxon>Dikarya</taxon>
        <taxon>Ascomycota</taxon>
        <taxon>Pezizomycotina</taxon>
        <taxon>Sordariomycetes</taxon>
        <taxon>Hypocreomycetidae</taxon>
        <taxon>Hypocreales</taxon>
        <taxon>Nectriaceae</taxon>
        <taxon>Neonectria</taxon>
    </lineage>
</organism>
<dbReference type="OrthoDB" id="4161186at2759"/>
<dbReference type="EMBL" id="LKCW01000320">
    <property type="protein sequence ID" value="KPM34589.1"/>
    <property type="molecule type" value="Genomic_DNA"/>
</dbReference>
<dbReference type="Proteomes" id="UP000050424">
    <property type="component" value="Unassembled WGS sequence"/>
</dbReference>
<dbReference type="InterPro" id="IPR046797">
    <property type="entry name" value="PDDEXK_12"/>
</dbReference>
<dbReference type="STRING" id="78410.A0A0P7B1C7"/>
<protein>
    <recommendedName>
        <fullName evidence="2">PD-(D/E)XK nuclease-like domain-containing protein</fullName>
    </recommendedName>
</protein>
<feature type="compositionally biased region" description="Polar residues" evidence="1">
    <location>
        <begin position="44"/>
        <end position="56"/>
    </location>
</feature>
<dbReference type="Pfam" id="PF20516">
    <property type="entry name" value="PDDEXK_12"/>
    <property type="match status" value="1"/>
</dbReference>
<feature type="region of interest" description="Disordered" evidence="1">
    <location>
        <begin position="1"/>
        <end position="59"/>
    </location>
</feature>
<reference evidence="3 4" key="1">
    <citation type="submission" date="2015-09" db="EMBL/GenBank/DDBJ databases">
        <title>Draft genome of a European isolate of the apple canker pathogen Neonectria ditissima.</title>
        <authorList>
            <person name="Gomez-Cortecero A."/>
            <person name="Harrison R.J."/>
            <person name="Armitage A.D."/>
        </authorList>
    </citation>
    <scope>NUCLEOTIDE SEQUENCE [LARGE SCALE GENOMIC DNA]</scope>
    <source>
        <strain evidence="3 4">R09/05</strain>
    </source>
</reference>
<proteinExistence type="predicted"/>
<gene>
    <name evidence="3" type="ORF">AK830_g11981</name>
</gene>
<comment type="caution">
    <text evidence="3">The sequence shown here is derived from an EMBL/GenBank/DDBJ whole genome shotgun (WGS) entry which is preliminary data.</text>
</comment>
<dbReference type="AlphaFoldDB" id="A0A0P7B1C7"/>
<feature type="compositionally biased region" description="Low complexity" evidence="1">
    <location>
        <begin position="32"/>
        <end position="43"/>
    </location>
</feature>
<accession>A0A0P7B1C7</accession>
<evidence type="ECO:0000313" key="4">
    <source>
        <dbReference type="Proteomes" id="UP000050424"/>
    </source>
</evidence>
<evidence type="ECO:0000259" key="2">
    <source>
        <dbReference type="Pfam" id="PF20516"/>
    </source>
</evidence>
<sequence>MPSSREQSPTKRRLAEDLTPRPSRKRTRTPDSRSSYSRLSQSQTTESSRKSGQISPQKHLKALERTGRGILVRDIDGLSDHPSQQLASLLKEMRNVMRSRGILPQTARHEFENSKDRRIAELGEDWTVFSAERDTLGHVPSQESVLALLRTARECHENFHSESSWNILVHSRLLGLALQLPDSECFPQFIDFLPCSSASIIPDYLLPLSPSKKVDFCICFNPSLETSPDICAAIEAARGCLPGNAINHTGYYPLRKRPIALSIETKMTGQGWDSAALQLSVWQASHWNFLQELNDLALAKSAAHRVVWPDFLPCVMIQGHTWQLLITTREESRTPAAAEELGS</sequence>
<name>A0A0P7B1C7_9HYPO</name>